<dbReference type="STRING" id="1522368.IN07_04410"/>
<name>A0A098YBV4_9ACTN</name>
<protein>
    <submittedName>
        <fullName evidence="3">Short-chain dehydrogenase</fullName>
    </submittedName>
</protein>
<dbReference type="Gene3D" id="3.40.50.720">
    <property type="entry name" value="NAD(P)-binding Rossmann-like Domain"/>
    <property type="match status" value="1"/>
</dbReference>
<proteinExistence type="inferred from homology"/>
<dbReference type="PRINTS" id="PR00081">
    <property type="entry name" value="GDHRDH"/>
</dbReference>
<comment type="similarity">
    <text evidence="1">Belongs to the short-chain dehydrogenases/reductases (SDR) family.</text>
</comment>
<dbReference type="Proteomes" id="UP000029713">
    <property type="component" value="Unassembled WGS sequence"/>
</dbReference>
<evidence type="ECO:0000313" key="3">
    <source>
        <dbReference type="EMBL" id="KGH47984.1"/>
    </source>
</evidence>
<comment type="caution">
    <text evidence="3">The sequence shown here is derived from an EMBL/GenBank/DDBJ whole genome shotgun (WGS) entry which is preliminary data.</text>
</comment>
<dbReference type="InterPro" id="IPR002347">
    <property type="entry name" value="SDR_fam"/>
</dbReference>
<accession>A0A098YBV4</accession>
<organism evidence="3 4">
    <name type="scientific">Modestobacter caceresii</name>
    <dbReference type="NCBI Taxonomy" id="1522368"/>
    <lineage>
        <taxon>Bacteria</taxon>
        <taxon>Bacillati</taxon>
        <taxon>Actinomycetota</taxon>
        <taxon>Actinomycetes</taxon>
        <taxon>Geodermatophilales</taxon>
        <taxon>Geodermatophilaceae</taxon>
        <taxon>Modestobacter</taxon>
    </lineage>
</organism>
<evidence type="ECO:0000313" key="4">
    <source>
        <dbReference type="Proteomes" id="UP000029713"/>
    </source>
</evidence>
<dbReference type="EMBL" id="JPMX01000013">
    <property type="protein sequence ID" value="KGH47984.1"/>
    <property type="molecule type" value="Genomic_DNA"/>
</dbReference>
<dbReference type="SUPFAM" id="SSF51735">
    <property type="entry name" value="NAD(P)-binding Rossmann-fold domains"/>
    <property type="match status" value="1"/>
</dbReference>
<dbReference type="GO" id="GO:0016491">
    <property type="term" value="F:oxidoreductase activity"/>
    <property type="evidence" value="ECO:0007669"/>
    <property type="project" value="UniProtKB-KW"/>
</dbReference>
<evidence type="ECO:0000256" key="2">
    <source>
        <dbReference type="ARBA" id="ARBA00023002"/>
    </source>
</evidence>
<dbReference type="PANTHER" id="PTHR43669:SF3">
    <property type="entry name" value="ALCOHOL DEHYDROGENASE, PUTATIVE (AFU_ORTHOLOGUE AFUA_3G03445)-RELATED"/>
    <property type="match status" value="1"/>
</dbReference>
<dbReference type="InterPro" id="IPR036291">
    <property type="entry name" value="NAD(P)-bd_dom_sf"/>
</dbReference>
<sequence length="255" mass="27309">MGTDELSGRVALVTGAASGLGRAVAVALAEAGATVALGDVDTEGAEKTRAQIGRDAEVVALDVTDDDARRRVVADLFARHGDRFDLLVNVAGIDRPGYITDIDLADYRMVQAVNCEGPVFLTSEFLKTVQHRPADTVADVVHVTSLSAVTSGSGAIAYNSSKAAFRSATWCIQRELREKGTVSADGTEVPFPARVHSIVPAAMDTPMMERWGIPAHRMMPPSDVARMVLTMVTMPDTSFVPEVFVIPRNEPDFPR</sequence>
<dbReference type="AlphaFoldDB" id="A0A098YBV4"/>
<gene>
    <name evidence="3" type="ORF">IN07_04410</name>
</gene>
<keyword evidence="2" id="KW-0560">Oxidoreductase</keyword>
<dbReference type="RefSeq" id="WP_036333906.1">
    <property type="nucleotide sequence ID" value="NZ_JPMX01000013.1"/>
</dbReference>
<dbReference type="CDD" id="cd05233">
    <property type="entry name" value="SDR_c"/>
    <property type="match status" value="1"/>
</dbReference>
<evidence type="ECO:0000256" key="1">
    <source>
        <dbReference type="ARBA" id="ARBA00006484"/>
    </source>
</evidence>
<reference evidence="3 4" key="1">
    <citation type="submission" date="2014-07" db="EMBL/GenBank/DDBJ databases">
        <title>Biosystematic studies on Modestobacter strains isolated from extreme hyper-arid desert soil and from historic building.</title>
        <authorList>
            <person name="Bukarasam K."/>
            <person name="Bull A."/>
            <person name="Girard G."/>
            <person name="van Wezel G."/>
            <person name="Goodfellow M."/>
        </authorList>
    </citation>
    <scope>NUCLEOTIDE SEQUENCE [LARGE SCALE GENOMIC DNA]</scope>
    <source>
        <strain evidence="3 4">KNN45-2b</strain>
    </source>
</reference>
<keyword evidence="4" id="KW-1185">Reference proteome</keyword>
<dbReference type="PANTHER" id="PTHR43669">
    <property type="entry name" value="5-KETO-D-GLUCONATE 5-REDUCTASE"/>
    <property type="match status" value="1"/>
</dbReference>
<dbReference type="OrthoDB" id="5176068at2"/>
<dbReference type="Pfam" id="PF00106">
    <property type="entry name" value="adh_short"/>
    <property type="match status" value="1"/>
</dbReference>